<accession>A0A0R0A3H1</accession>
<dbReference type="OrthoDB" id="4319884at2"/>
<dbReference type="CDD" id="cd00882">
    <property type="entry name" value="Ras_like_GTPase"/>
    <property type="match status" value="1"/>
</dbReference>
<organism evidence="1 2">
    <name type="scientific">Stenotrophomonas pictorum JCM 9942</name>
    <dbReference type="NCBI Taxonomy" id="1236960"/>
    <lineage>
        <taxon>Bacteria</taxon>
        <taxon>Pseudomonadati</taxon>
        <taxon>Pseudomonadota</taxon>
        <taxon>Gammaproteobacteria</taxon>
        <taxon>Lysobacterales</taxon>
        <taxon>Lysobacteraceae</taxon>
        <taxon>Stenotrophomonas</taxon>
    </lineage>
</organism>
<dbReference type="SUPFAM" id="SSF52540">
    <property type="entry name" value="P-loop containing nucleoside triphosphate hydrolases"/>
    <property type="match status" value="1"/>
</dbReference>
<sequence length="175" mass="18676">MHPHKFLFVGAPGAGKTTAIAAVSDIAPLCTDVPSSEEDRQTTVALDFGETRLGEDLRLGLYGVPGQQRFEFLWPVLAPGTLGVLLLLDARDAPDGERVQWLLQRCGEHLSHAELVVGITHGDLPGAHPPARFIPPLAACGIDAPVLAVDTRVPTQVQSLLRVLVARIESQALLS</sequence>
<proteinExistence type="predicted"/>
<dbReference type="EMBL" id="LLXS01000046">
    <property type="protein sequence ID" value="KRG39305.1"/>
    <property type="molecule type" value="Genomic_DNA"/>
</dbReference>
<dbReference type="Proteomes" id="UP000050836">
    <property type="component" value="Unassembled WGS sequence"/>
</dbReference>
<name>A0A0R0A3H1_9GAMM</name>
<evidence type="ECO:0000313" key="1">
    <source>
        <dbReference type="EMBL" id="KRG39305.1"/>
    </source>
</evidence>
<keyword evidence="2" id="KW-1185">Reference proteome</keyword>
<dbReference type="InterPro" id="IPR052705">
    <property type="entry name" value="Gliding_Motility_GTPase"/>
</dbReference>
<reference evidence="1 2" key="1">
    <citation type="submission" date="2015-10" db="EMBL/GenBank/DDBJ databases">
        <title>Genome sequencing and analysis of members of genus Stenotrophomonas.</title>
        <authorList>
            <person name="Patil P.P."/>
            <person name="Midha S."/>
            <person name="Patil P.B."/>
        </authorList>
    </citation>
    <scope>NUCLEOTIDE SEQUENCE [LARGE SCALE GENOMIC DNA]</scope>
    <source>
        <strain evidence="1 2">JCM 9942</strain>
    </source>
</reference>
<dbReference type="PANTHER" id="PTHR42708:SF1">
    <property type="entry name" value="GLIDING MOTILITY PROTEIN MGLA"/>
    <property type="match status" value="1"/>
</dbReference>
<dbReference type="PANTHER" id="PTHR42708">
    <property type="entry name" value="ATP/GTP-BINDING PROTEIN-RELATED"/>
    <property type="match status" value="1"/>
</dbReference>
<protein>
    <recommendedName>
        <fullName evidence="3">GTPase</fullName>
    </recommendedName>
</protein>
<dbReference type="Gene3D" id="3.40.50.300">
    <property type="entry name" value="P-loop containing nucleotide triphosphate hydrolases"/>
    <property type="match status" value="1"/>
</dbReference>
<evidence type="ECO:0008006" key="3">
    <source>
        <dbReference type="Google" id="ProtNLM"/>
    </source>
</evidence>
<dbReference type="AlphaFoldDB" id="A0A0R0A3H1"/>
<gene>
    <name evidence="1" type="ORF">ARC78_14620</name>
</gene>
<evidence type="ECO:0000313" key="2">
    <source>
        <dbReference type="Proteomes" id="UP000050836"/>
    </source>
</evidence>
<comment type="caution">
    <text evidence="1">The sequence shown here is derived from an EMBL/GenBank/DDBJ whole genome shotgun (WGS) entry which is preliminary data.</text>
</comment>
<dbReference type="InterPro" id="IPR027417">
    <property type="entry name" value="P-loop_NTPase"/>
</dbReference>
<dbReference type="RefSeq" id="WP_054657524.1">
    <property type="nucleotide sequence ID" value="NZ_BAZI01000025.1"/>
</dbReference>